<dbReference type="GO" id="GO:1904680">
    <property type="term" value="F:peptide transmembrane transporter activity"/>
    <property type="evidence" value="ECO:0007669"/>
    <property type="project" value="TreeGrafter"/>
</dbReference>
<dbReference type="AlphaFoldDB" id="A0A1H0RBF5"/>
<dbReference type="CDD" id="cd00995">
    <property type="entry name" value="PBP2_NikA_DppA_OppA_like"/>
    <property type="match status" value="1"/>
</dbReference>
<dbReference type="Gene3D" id="3.10.105.10">
    <property type="entry name" value="Dipeptide-binding Protein, Domain 3"/>
    <property type="match status" value="1"/>
</dbReference>
<evidence type="ECO:0000256" key="4">
    <source>
        <dbReference type="ARBA" id="ARBA00022729"/>
    </source>
</evidence>
<dbReference type="PANTHER" id="PTHR30290:SF10">
    <property type="entry name" value="PERIPLASMIC OLIGOPEPTIDE-BINDING PROTEIN-RELATED"/>
    <property type="match status" value="1"/>
</dbReference>
<feature type="region of interest" description="Disordered" evidence="5">
    <location>
        <begin position="28"/>
        <end position="52"/>
    </location>
</feature>
<dbReference type="InterPro" id="IPR000914">
    <property type="entry name" value="SBP_5_dom"/>
</dbReference>
<dbReference type="PANTHER" id="PTHR30290">
    <property type="entry name" value="PERIPLASMIC BINDING COMPONENT OF ABC TRANSPORTER"/>
    <property type="match status" value="1"/>
</dbReference>
<keyword evidence="9" id="KW-1185">Reference proteome</keyword>
<protein>
    <submittedName>
        <fullName evidence="8">Peptide/nickel transport system substrate-binding protein</fullName>
    </submittedName>
</protein>
<dbReference type="Gene3D" id="3.40.190.10">
    <property type="entry name" value="Periplasmic binding protein-like II"/>
    <property type="match status" value="1"/>
</dbReference>
<proteinExistence type="inferred from homology"/>
<dbReference type="InterPro" id="IPR030678">
    <property type="entry name" value="Peptide/Ni-bd"/>
</dbReference>
<dbReference type="Pfam" id="PF00496">
    <property type="entry name" value="SBP_bac_5"/>
    <property type="match status" value="1"/>
</dbReference>
<evidence type="ECO:0000256" key="2">
    <source>
        <dbReference type="ARBA" id="ARBA00005695"/>
    </source>
</evidence>
<evidence type="ECO:0000256" key="1">
    <source>
        <dbReference type="ARBA" id="ARBA00004196"/>
    </source>
</evidence>
<feature type="domain" description="Solute-binding protein family 5" evidence="7">
    <location>
        <begin position="100"/>
        <end position="460"/>
    </location>
</feature>
<dbReference type="RefSeq" id="WP_090482504.1">
    <property type="nucleotide sequence ID" value="NZ_LT629710.1"/>
</dbReference>
<dbReference type="Proteomes" id="UP000198741">
    <property type="component" value="Chromosome I"/>
</dbReference>
<dbReference type="STRING" id="1090615.SAMN04515671_3468"/>
<evidence type="ECO:0000313" key="8">
    <source>
        <dbReference type="EMBL" id="SDP26366.1"/>
    </source>
</evidence>
<dbReference type="SUPFAM" id="SSF53850">
    <property type="entry name" value="Periplasmic binding protein-like II"/>
    <property type="match status" value="1"/>
</dbReference>
<dbReference type="OrthoDB" id="9764591at2"/>
<keyword evidence="3" id="KW-0813">Transport</keyword>
<dbReference type="EMBL" id="LT629710">
    <property type="protein sequence ID" value="SDP26366.1"/>
    <property type="molecule type" value="Genomic_DNA"/>
</dbReference>
<comment type="similarity">
    <text evidence="2">Belongs to the bacterial solute-binding protein 5 family.</text>
</comment>
<dbReference type="InterPro" id="IPR039424">
    <property type="entry name" value="SBP_5"/>
</dbReference>
<sequence length="548" mass="58646">MRYLTRRLTLTASAVAVTMAIAACAPSAPTSQSSTSGPAGSATSSGGTASATGGTVNIATTTDVVNYNPLVGNSRTDYWITNLMYPHLLTIAADGTKQASLATKWGYTNPTTGYYDIRGDMTWSDGVKLTAKDVAYTINAVIKDKPAGTLYGQLTNVKSATATSDTHVEITLIKPDSTVVNEVGFWGNIVPEHVFSKAGNVAKFANDNNWVSAGPFVLTNVVKGQSYTMDAVKSYPMAAGGAAKVSKIVYRVYPDVNTEILALQKGDVDMIANAIPPAQVKNLQNSDGIKLAEIPGLGYAHMTYNMSKAPLDKLAVRKALAYSVDYNAIRNVVLQGQGVSTGSSPIMPVLKTYYDASLKEYPYDPAQARQFLTDAGYKADSNGKFPLSFRLIYSLQDAVTSQWVNLVKDGAAKAGITITLQGLERNTYLAKTAVGDFDVYAGNFAIMDDPTTNMALTYLKDGSINYSYVDDPALSSLIEKSRVATDQQTAIGLLQQAAKLVHDNVYDNVMYTQNLYVAYRSNINGLVVKPSELLSVVDPASLAQITKS</sequence>
<dbReference type="PROSITE" id="PS51257">
    <property type="entry name" value="PROKAR_LIPOPROTEIN"/>
    <property type="match status" value="1"/>
</dbReference>
<dbReference type="GO" id="GO:0042597">
    <property type="term" value="C:periplasmic space"/>
    <property type="evidence" value="ECO:0007669"/>
    <property type="project" value="UniProtKB-ARBA"/>
</dbReference>
<dbReference type="GO" id="GO:0043190">
    <property type="term" value="C:ATP-binding cassette (ABC) transporter complex"/>
    <property type="evidence" value="ECO:0007669"/>
    <property type="project" value="InterPro"/>
</dbReference>
<evidence type="ECO:0000256" key="5">
    <source>
        <dbReference type="SAM" id="MobiDB-lite"/>
    </source>
</evidence>
<evidence type="ECO:0000313" key="9">
    <source>
        <dbReference type="Proteomes" id="UP000198741"/>
    </source>
</evidence>
<reference evidence="8" key="1">
    <citation type="submission" date="2016-10" db="EMBL/GenBank/DDBJ databases">
        <authorList>
            <person name="de Groot N.N."/>
        </authorList>
    </citation>
    <scope>NUCLEOTIDE SEQUENCE [LARGE SCALE GENOMIC DNA]</scope>
    <source>
        <strain evidence="8">P4-7</strain>
    </source>
</reference>
<dbReference type="Gene3D" id="3.90.76.10">
    <property type="entry name" value="Dipeptide-binding Protein, Domain 1"/>
    <property type="match status" value="1"/>
</dbReference>
<gene>
    <name evidence="8" type="ORF">SAMN04515671_3468</name>
</gene>
<accession>A0A1H0RBF5</accession>
<evidence type="ECO:0000259" key="7">
    <source>
        <dbReference type="Pfam" id="PF00496"/>
    </source>
</evidence>
<organism evidence="8 9">
    <name type="scientific">Nakamurella panacisegetis</name>
    <dbReference type="NCBI Taxonomy" id="1090615"/>
    <lineage>
        <taxon>Bacteria</taxon>
        <taxon>Bacillati</taxon>
        <taxon>Actinomycetota</taxon>
        <taxon>Actinomycetes</taxon>
        <taxon>Nakamurellales</taxon>
        <taxon>Nakamurellaceae</taxon>
        <taxon>Nakamurella</taxon>
    </lineage>
</organism>
<feature type="signal peptide" evidence="6">
    <location>
        <begin position="1"/>
        <end position="22"/>
    </location>
</feature>
<feature type="chain" id="PRO_5038356449" evidence="6">
    <location>
        <begin position="23"/>
        <end position="548"/>
    </location>
</feature>
<comment type="subcellular location">
    <subcellularLocation>
        <location evidence="1">Cell envelope</location>
    </subcellularLocation>
</comment>
<name>A0A1H0RBF5_9ACTN</name>
<keyword evidence="4 6" id="KW-0732">Signal</keyword>
<dbReference type="GO" id="GO:0015833">
    <property type="term" value="P:peptide transport"/>
    <property type="evidence" value="ECO:0007669"/>
    <property type="project" value="TreeGrafter"/>
</dbReference>
<evidence type="ECO:0000256" key="6">
    <source>
        <dbReference type="SAM" id="SignalP"/>
    </source>
</evidence>
<evidence type="ECO:0000256" key="3">
    <source>
        <dbReference type="ARBA" id="ARBA00022448"/>
    </source>
</evidence>
<dbReference type="GO" id="GO:0030313">
    <property type="term" value="C:cell envelope"/>
    <property type="evidence" value="ECO:0007669"/>
    <property type="project" value="UniProtKB-SubCell"/>
</dbReference>
<dbReference type="PIRSF" id="PIRSF002741">
    <property type="entry name" value="MppA"/>
    <property type="match status" value="1"/>
</dbReference>